<dbReference type="GO" id="GO:0016706">
    <property type="term" value="F:2-oxoglutarate-dependent dioxygenase activity"/>
    <property type="evidence" value="ECO:0007669"/>
    <property type="project" value="UniProtKB-ARBA"/>
</dbReference>
<keyword evidence="2" id="KW-0560">Oxidoreductase</keyword>
<dbReference type="AlphaFoldDB" id="A0A2P8DEJ5"/>
<gene>
    <name evidence="2" type="ORF">CLV63_11473</name>
</gene>
<dbReference type="InterPro" id="IPR008775">
    <property type="entry name" value="Phytyl_CoA_dOase-like"/>
</dbReference>
<proteinExistence type="predicted"/>
<accession>A0A2P8DEJ5</accession>
<dbReference type="EMBL" id="PYGA01000014">
    <property type="protein sequence ID" value="PSK95640.1"/>
    <property type="molecule type" value="Genomic_DNA"/>
</dbReference>
<reference evidence="2 3" key="1">
    <citation type="submission" date="2018-03" db="EMBL/GenBank/DDBJ databases">
        <title>Genomic Encyclopedia of Archaeal and Bacterial Type Strains, Phase II (KMG-II): from individual species to whole genera.</title>
        <authorList>
            <person name="Goeker M."/>
        </authorList>
    </citation>
    <scope>NUCLEOTIDE SEQUENCE [LARGE SCALE GENOMIC DNA]</scope>
    <source>
        <strain evidence="2 3">DSM 45312</strain>
    </source>
</reference>
<dbReference type="Proteomes" id="UP000240542">
    <property type="component" value="Unassembled WGS sequence"/>
</dbReference>
<feature type="region of interest" description="Disordered" evidence="1">
    <location>
        <begin position="206"/>
        <end position="238"/>
    </location>
</feature>
<feature type="compositionally biased region" description="Pro residues" evidence="1">
    <location>
        <begin position="212"/>
        <end position="225"/>
    </location>
</feature>
<evidence type="ECO:0000256" key="1">
    <source>
        <dbReference type="SAM" id="MobiDB-lite"/>
    </source>
</evidence>
<evidence type="ECO:0000313" key="2">
    <source>
        <dbReference type="EMBL" id="PSK95640.1"/>
    </source>
</evidence>
<protein>
    <submittedName>
        <fullName evidence="2">Phytanoyl-CoA dioxygenase PhyH</fullName>
    </submittedName>
</protein>
<dbReference type="OrthoDB" id="9796766at2"/>
<dbReference type="GO" id="GO:0005506">
    <property type="term" value="F:iron ion binding"/>
    <property type="evidence" value="ECO:0007669"/>
    <property type="project" value="UniProtKB-ARBA"/>
</dbReference>
<sequence>MPVSSVRPVNISRYTRLGYAHVGPWADRAEVDALRAGIDPAAPVTANPHLTLPAIGDLVCSPEVTATARAVIGDALLIENTFLIIKAPGADMVVPPHQDGTNDHLTLDPARAVTLWLALTPASADAGCLRVAPGSHAGGYRRTRRADTPGRPLTIAGPPPGVWTAAPVEAGHGLAMDPRLVHFSPANRTATPRVGLNIRFVTPAGAGCATAPTPPTSHPSRPPPGDRTAREGNPPCPP</sequence>
<dbReference type="PANTHER" id="PTHR20883">
    <property type="entry name" value="PHYTANOYL-COA DIOXYGENASE DOMAIN CONTAINING 1"/>
    <property type="match status" value="1"/>
</dbReference>
<dbReference type="Pfam" id="PF05721">
    <property type="entry name" value="PhyH"/>
    <property type="match status" value="1"/>
</dbReference>
<organism evidence="2 3">
    <name type="scientific">Murinocardiopsis flavida</name>
    <dbReference type="NCBI Taxonomy" id="645275"/>
    <lineage>
        <taxon>Bacteria</taxon>
        <taxon>Bacillati</taxon>
        <taxon>Actinomycetota</taxon>
        <taxon>Actinomycetes</taxon>
        <taxon>Streptosporangiales</taxon>
        <taxon>Nocardiopsidaceae</taxon>
        <taxon>Murinocardiopsis</taxon>
    </lineage>
</organism>
<comment type="caution">
    <text evidence="2">The sequence shown here is derived from an EMBL/GenBank/DDBJ whole genome shotgun (WGS) entry which is preliminary data.</text>
</comment>
<evidence type="ECO:0000313" key="3">
    <source>
        <dbReference type="Proteomes" id="UP000240542"/>
    </source>
</evidence>
<dbReference type="RefSeq" id="WP_106584574.1">
    <property type="nucleotide sequence ID" value="NZ_PYGA01000014.1"/>
</dbReference>
<name>A0A2P8DEJ5_9ACTN</name>
<feature type="region of interest" description="Disordered" evidence="1">
    <location>
        <begin position="137"/>
        <end position="161"/>
    </location>
</feature>
<keyword evidence="3" id="KW-1185">Reference proteome</keyword>
<dbReference type="Gene3D" id="2.60.120.620">
    <property type="entry name" value="q2cbj1_9rhob like domain"/>
    <property type="match status" value="1"/>
</dbReference>
<keyword evidence="2" id="KW-0223">Dioxygenase</keyword>
<dbReference type="PANTHER" id="PTHR20883:SF52">
    <property type="entry name" value="ALPHA-KETOGLUTARATE-DEPENDENT HYPOPHOSPHITE DIOXYGENASE-LIKE GENE A2 [PROVISIONAL]-RELATED"/>
    <property type="match status" value="1"/>
</dbReference>
<dbReference type="SUPFAM" id="SSF51197">
    <property type="entry name" value="Clavaminate synthase-like"/>
    <property type="match status" value="1"/>
</dbReference>